<dbReference type="PANTHER" id="PTHR43133">
    <property type="entry name" value="RNA POLYMERASE ECF-TYPE SIGMA FACTO"/>
    <property type="match status" value="1"/>
</dbReference>
<dbReference type="Proteomes" id="UP000647133">
    <property type="component" value="Unassembled WGS sequence"/>
</dbReference>
<evidence type="ECO:0000313" key="7">
    <source>
        <dbReference type="EMBL" id="MBD8491025.1"/>
    </source>
</evidence>
<keyword evidence="2" id="KW-0805">Transcription regulation</keyword>
<dbReference type="InterPro" id="IPR007627">
    <property type="entry name" value="RNA_pol_sigma70_r2"/>
</dbReference>
<dbReference type="InterPro" id="IPR013249">
    <property type="entry name" value="RNA_pol_sigma70_r4_t2"/>
</dbReference>
<evidence type="ECO:0000259" key="5">
    <source>
        <dbReference type="Pfam" id="PF04542"/>
    </source>
</evidence>
<dbReference type="Pfam" id="PF08281">
    <property type="entry name" value="Sigma70_r4_2"/>
    <property type="match status" value="1"/>
</dbReference>
<accession>A0ABR9AQG5</accession>
<name>A0ABR9AQG5_9BACT</name>
<evidence type="ECO:0000256" key="3">
    <source>
        <dbReference type="ARBA" id="ARBA00023082"/>
    </source>
</evidence>
<sequence length="177" mass="20854">MSKVNQGCRNAFRQIYEAHWESLYQAAYARLLDQVMVEDLVQEIFIDLWNRRESLELHSTLKAYLHTAVKYQVLKKLDAQRIKRELEIADQDVLYYQEDVLGFQDLYQELEVALEKLPEKSRLIFTMSRFEGLSTDEIAQKLNLSPQTIHNRMSQSLSLIRTELKEYAPVIALMLLN</sequence>
<dbReference type="Gene3D" id="1.10.1740.10">
    <property type="match status" value="1"/>
</dbReference>
<dbReference type="InterPro" id="IPR013324">
    <property type="entry name" value="RNA_pol_sigma_r3/r4-like"/>
</dbReference>
<dbReference type="Gene3D" id="1.10.10.10">
    <property type="entry name" value="Winged helix-like DNA-binding domain superfamily/Winged helix DNA-binding domain"/>
    <property type="match status" value="1"/>
</dbReference>
<feature type="domain" description="RNA polymerase sigma factor 70 region 4 type 2" evidence="6">
    <location>
        <begin position="108"/>
        <end position="157"/>
    </location>
</feature>
<dbReference type="Pfam" id="PF04542">
    <property type="entry name" value="Sigma70_r2"/>
    <property type="match status" value="1"/>
</dbReference>
<dbReference type="PANTHER" id="PTHR43133:SF46">
    <property type="entry name" value="RNA POLYMERASE SIGMA-70 FACTOR ECF SUBFAMILY"/>
    <property type="match status" value="1"/>
</dbReference>
<dbReference type="SUPFAM" id="SSF88659">
    <property type="entry name" value="Sigma3 and sigma4 domains of RNA polymerase sigma factors"/>
    <property type="match status" value="1"/>
</dbReference>
<dbReference type="InterPro" id="IPR039425">
    <property type="entry name" value="RNA_pol_sigma-70-like"/>
</dbReference>
<dbReference type="EMBL" id="JACYTQ010000010">
    <property type="protein sequence ID" value="MBD8491025.1"/>
    <property type="molecule type" value="Genomic_DNA"/>
</dbReference>
<evidence type="ECO:0000313" key="8">
    <source>
        <dbReference type="Proteomes" id="UP000647133"/>
    </source>
</evidence>
<reference evidence="7 8" key="1">
    <citation type="submission" date="2020-09" db="EMBL/GenBank/DDBJ databases">
        <title>Echinicola sp. CAU 1574 isolated from sand of Sido Beach.</title>
        <authorList>
            <person name="Kim W."/>
        </authorList>
    </citation>
    <scope>NUCLEOTIDE SEQUENCE [LARGE SCALE GENOMIC DNA]</scope>
    <source>
        <strain evidence="7 8">CAU 1574</strain>
    </source>
</reference>
<keyword evidence="4" id="KW-0804">Transcription</keyword>
<dbReference type="CDD" id="cd06171">
    <property type="entry name" value="Sigma70_r4"/>
    <property type="match status" value="1"/>
</dbReference>
<evidence type="ECO:0000256" key="1">
    <source>
        <dbReference type="ARBA" id="ARBA00010641"/>
    </source>
</evidence>
<keyword evidence="3" id="KW-0731">Sigma factor</keyword>
<organism evidence="7 8">
    <name type="scientific">Echinicola arenosa</name>
    <dbReference type="NCBI Taxonomy" id="2774144"/>
    <lineage>
        <taxon>Bacteria</taxon>
        <taxon>Pseudomonadati</taxon>
        <taxon>Bacteroidota</taxon>
        <taxon>Cytophagia</taxon>
        <taxon>Cytophagales</taxon>
        <taxon>Cyclobacteriaceae</taxon>
        <taxon>Echinicola</taxon>
    </lineage>
</organism>
<comment type="caution">
    <text evidence="7">The sequence shown here is derived from an EMBL/GenBank/DDBJ whole genome shotgun (WGS) entry which is preliminary data.</text>
</comment>
<dbReference type="SUPFAM" id="SSF88946">
    <property type="entry name" value="Sigma2 domain of RNA polymerase sigma factors"/>
    <property type="match status" value="1"/>
</dbReference>
<proteinExistence type="inferred from homology"/>
<evidence type="ECO:0000259" key="6">
    <source>
        <dbReference type="Pfam" id="PF08281"/>
    </source>
</evidence>
<comment type="similarity">
    <text evidence="1">Belongs to the sigma-70 factor family. ECF subfamily.</text>
</comment>
<evidence type="ECO:0000256" key="2">
    <source>
        <dbReference type="ARBA" id="ARBA00023015"/>
    </source>
</evidence>
<evidence type="ECO:0000256" key="4">
    <source>
        <dbReference type="ARBA" id="ARBA00023163"/>
    </source>
</evidence>
<dbReference type="InterPro" id="IPR036388">
    <property type="entry name" value="WH-like_DNA-bd_sf"/>
</dbReference>
<gene>
    <name evidence="7" type="ORF">IFO69_19890</name>
</gene>
<dbReference type="InterPro" id="IPR013325">
    <property type="entry name" value="RNA_pol_sigma_r2"/>
</dbReference>
<dbReference type="InterPro" id="IPR014284">
    <property type="entry name" value="RNA_pol_sigma-70_dom"/>
</dbReference>
<protein>
    <submittedName>
        <fullName evidence="7">Sigma-70 family RNA polymerase sigma factor</fullName>
    </submittedName>
</protein>
<keyword evidence="8" id="KW-1185">Reference proteome</keyword>
<dbReference type="NCBIfam" id="TIGR02937">
    <property type="entry name" value="sigma70-ECF"/>
    <property type="match status" value="1"/>
</dbReference>
<feature type="domain" description="RNA polymerase sigma-70 region 2" evidence="5">
    <location>
        <begin position="15"/>
        <end position="80"/>
    </location>
</feature>